<dbReference type="Gene3D" id="3.20.180.10">
    <property type="entry name" value="PNP-oxidase-like"/>
    <property type="match status" value="1"/>
</dbReference>
<evidence type="ECO:0000259" key="2">
    <source>
        <dbReference type="Pfam" id="PF10615"/>
    </source>
</evidence>
<proteinExistence type="predicted"/>
<accession>A0A6A4HAF8</accession>
<dbReference type="EMBL" id="ML769545">
    <property type="protein sequence ID" value="KAE9394693.1"/>
    <property type="molecule type" value="Genomic_DNA"/>
</dbReference>
<keyword evidence="1" id="KW-0812">Transmembrane</keyword>
<protein>
    <recommendedName>
        <fullName evidence="2">DUF2470 domain-containing protein</fullName>
    </recommendedName>
</protein>
<dbReference type="InterPro" id="IPR037119">
    <property type="entry name" value="Haem_oxidase_HugZ-like_sf"/>
</dbReference>
<keyword evidence="1" id="KW-0472">Membrane</keyword>
<dbReference type="AlphaFoldDB" id="A0A6A4HAF8"/>
<keyword evidence="1" id="KW-1133">Transmembrane helix</keyword>
<dbReference type="Pfam" id="PF10615">
    <property type="entry name" value="DUF2470"/>
    <property type="match status" value="1"/>
</dbReference>
<dbReference type="OrthoDB" id="5553410at2759"/>
<keyword evidence="4" id="KW-1185">Reference proteome</keyword>
<reference evidence="3" key="1">
    <citation type="journal article" date="2019" name="Environ. Microbiol.">
        <title>Fungal ecological strategies reflected in gene transcription - a case study of two litter decomposers.</title>
        <authorList>
            <person name="Barbi F."/>
            <person name="Kohler A."/>
            <person name="Barry K."/>
            <person name="Baskaran P."/>
            <person name="Daum C."/>
            <person name="Fauchery L."/>
            <person name="Ihrmark K."/>
            <person name="Kuo A."/>
            <person name="LaButti K."/>
            <person name="Lipzen A."/>
            <person name="Morin E."/>
            <person name="Grigoriev I.V."/>
            <person name="Henrissat B."/>
            <person name="Lindahl B."/>
            <person name="Martin F."/>
        </authorList>
    </citation>
    <scope>NUCLEOTIDE SEQUENCE</scope>
    <source>
        <strain evidence="3">JB14</strain>
    </source>
</reference>
<dbReference type="Proteomes" id="UP000799118">
    <property type="component" value="Unassembled WGS sequence"/>
</dbReference>
<organism evidence="3 4">
    <name type="scientific">Gymnopus androsaceus JB14</name>
    <dbReference type="NCBI Taxonomy" id="1447944"/>
    <lineage>
        <taxon>Eukaryota</taxon>
        <taxon>Fungi</taxon>
        <taxon>Dikarya</taxon>
        <taxon>Basidiomycota</taxon>
        <taxon>Agaricomycotina</taxon>
        <taxon>Agaricomycetes</taxon>
        <taxon>Agaricomycetidae</taxon>
        <taxon>Agaricales</taxon>
        <taxon>Marasmiineae</taxon>
        <taxon>Omphalotaceae</taxon>
        <taxon>Gymnopus</taxon>
    </lineage>
</organism>
<feature type="transmembrane region" description="Helical" evidence="1">
    <location>
        <begin position="96"/>
        <end position="115"/>
    </location>
</feature>
<dbReference type="InterPro" id="IPR019595">
    <property type="entry name" value="DUF2470"/>
</dbReference>
<evidence type="ECO:0000313" key="3">
    <source>
        <dbReference type="EMBL" id="KAE9394693.1"/>
    </source>
</evidence>
<gene>
    <name evidence="3" type="ORF">BT96DRAFT_958752</name>
</gene>
<feature type="domain" description="DUF2470" evidence="2">
    <location>
        <begin position="15"/>
        <end position="86"/>
    </location>
</feature>
<name>A0A6A4HAF8_9AGAR</name>
<evidence type="ECO:0000313" key="4">
    <source>
        <dbReference type="Proteomes" id="UP000799118"/>
    </source>
</evidence>
<feature type="transmembrane region" description="Helical" evidence="1">
    <location>
        <begin position="158"/>
        <end position="179"/>
    </location>
</feature>
<sequence length="198" mass="22189">MAGDPVAEKSAFLRMYMSNHPDTLVAYAKWYGKVSEPISSAEMSAIDTKGMTLSCKMKDGKTKDVRVPIEPPMTGYDDVKPRLLEMKAIAQEDLEWYASLQVPFIVLPLLAYFAYAPVNDPSPLYLPARALATGFSGSPTLSMFSKRMYTWSLCRRHGTGFLLGSAYVASTLVCGYHIWRDLRKQIQDARIESVMKIE</sequence>
<evidence type="ECO:0000256" key="1">
    <source>
        <dbReference type="SAM" id="Phobius"/>
    </source>
</evidence>